<feature type="transmembrane region" description="Helical" evidence="7">
    <location>
        <begin position="106"/>
        <end position="127"/>
    </location>
</feature>
<keyword evidence="3" id="KW-1003">Cell membrane</keyword>
<sequence length="293" mass="32907">MKKNKIYPWWFLVIPLLFYICFFLSPSLLGVGYSFTDWSSRSAIDGTHFVGLKNYIEIFTSDTDYASGILHTLMFTVVSNIVKLIPALLLAVMLQEGLRGKGIYRTILYLPSILPFVIIGIVFKSIFNFDHGLLNTVLEALNLEFLQQKWLSDLDVVWKSIFGVDAWRGIGYCMTIFLAGLQTIPKSLYEAAKIDGANFWQRLRYITLPMLSGAVMINLVFGITYGLKVFDIVYVLTNGGPGHATEVLTTYSFQLYSTGNYGMSTALNAILLLITAVIGIVVVRTMSKREVQQ</sequence>
<protein>
    <submittedName>
        <fullName evidence="10">Sugar ABC transporter permease</fullName>
    </submittedName>
</protein>
<evidence type="ECO:0000313" key="11">
    <source>
        <dbReference type="Proteomes" id="UP000285697"/>
    </source>
</evidence>
<dbReference type="GO" id="GO:0005886">
    <property type="term" value="C:plasma membrane"/>
    <property type="evidence" value="ECO:0007669"/>
    <property type="project" value="UniProtKB-SubCell"/>
</dbReference>
<dbReference type="Pfam" id="PF00528">
    <property type="entry name" value="BPD_transp_1"/>
    <property type="match status" value="1"/>
</dbReference>
<keyword evidence="6 7" id="KW-0472">Membrane</keyword>
<reference evidence="9" key="2">
    <citation type="journal article" date="2020" name="Cell Host Microbe">
        <title>Functional and Genomic Variation between Human-Derived Isolates of Lachnospiraceae Reveals Inter- and Intra-Species Diversity.</title>
        <authorList>
            <person name="Sorbara M.T."/>
            <person name="Littmann E.R."/>
            <person name="Fontana E."/>
            <person name="Moody T.U."/>
            <person name="Kohout C.E."/>
            <person name="Gjonbalaj M."/>
            <person name="Eaton V."/>
            <person name="Seok R."/>
            <person name="Leiner I.M."/>
            <person name="Pamer E.G."/>
        </authorList>
    </citation>
    <scope>NUCLEOTIDE SEQUENCE</scope>
    <source>
        <strain evidence="9">MSK.22.53</strain>
    </source>
</reference>
<dbReference type="AlphaFoldDB" id="A0A414SI15"/>
<reference evidence="9" key="3">
    <citation type="submission" date="2020-02" db="EMBL/GenBank/DDBJ databases">
        <authorList>
            <person name="Littmann E."/>
            <person name="Sorbara M."/>
        </authorList>
    </citation>
    <scope>NUCLEOTIDE SEQUENCE</scope>
    <source>
        <strain evidence="9">MSK.22.53</strain>
    </source>
</reference>
<proteinExistence type="inferred from homology"/>
<dbReference type="CDD" id="cd06261">
    <property type="entry name" value="TM_PBP2"/>
    <property type="match status" value="1"/>
</dbReference>
<evidence type="ECO:0000256" key="2">
    <source>
        <dbReference type="ARBA" id="ARBA00022448"/>
    </source>
</evidence>
<dbReference type="Proteomes" id="UP000285697">
    <property type="component" value="Unassembled WGS sequence"/>
</dbReference>
<dbReference type="SUPFAM" id="SSF161098">
    <property type="entry name" value="MetI-like"/>
    <property type="match status" value="1"/>
</dbReference>
<dbReference type="PROSITE" id="PS50928">
    <property type="entry name" value="ABC_TM1"/>
    <property type="match status" value="1"/>
</dbReference>
<dbReference type="GO" id="GO:0055085">
    <property type="term" value="P:transmembrane transport"/>
    <property type="evidence" value="ECO:0007669"/>
    <property type="project" value="InterPro"/>
</dbReference>
<evidence type="ECO:0000256" key="1">
    <source>
        <dbReference type="ARBA" id="ARBA00004651"/>
    </source>
</evidence>
<feature type="transmembrane region" description="Helical" evidence="7">
    <location>
        <begin position="261"/>
        <end position="283"/>
    </location>
</feature>
<dbReference type="EMBL" id="QRIA01000009">
    <property type="protein sequence ID" value="RHG19009.1"/>
    <property type="molecule type" value="Genomic_DNA"/>
</dbReference>
<dbReference type="InterPro" id="IPR051393">
    <property type="entry name" value="ABC_transporter_permease"/>
</dbReference>
<organism evidence="10 11">
    <name type="scientific">Mediterraneibacter gnavus</name>
    <name type="common">Ruminococcus gnavus</name>
    <dbReference type="NCBI Taxonomy" id="33038"/>
    <lineage>
        <taxon>Bacteria</taxon>
        <taxon>Bacillati</taxon>
        <taxon>Bacillota</taxon>
        <taxon>Clostridia</taxon>
        <taxon>Lachnospirales</taxon>
        <taxon>Lachnospiraceae</taxon>
        <taxon>Mediterraneibacter</taxon>
    </lineage>
</organism>
<feature type="transmembrane region" description="Helical" evidence="7">
    <location>
        <begin position="205"/>
        <end position="227"/>
    </location>
</feature>
<evidence type="ECO:0000256" key="6">
    <source>
        <dbReference type="ARBA" id="ARBA00023136"/>
    </source>
</evidence>
<evidence type="ECO:0000313" key="10">
    <source>
        <dbReference type="EMBL" id="RHG19009.1"/>
    </source>
</evidence>
<feature type="domain" description="ABC transmembrane type-1" evidence="8">
    <location>
        <begin position="69"/>
        <end position="282"/>
    </location>
</feature>
<comment type="caution">
    <text evidence="10">The sequence shown here is derived from an EMBL/GenBank/DDBJ whole genome shotgun (WGS) entry which is preliminary data.</text>
</comment>
<dbReference type="RefSeq" id="WP_118262965.1">
    <property type="nucleotide sequence ID" value="NZ_JAAIQW010000008.1"/>
</dbReference>
<evidence type="ECO:0000259" key="8">
    <source>
        <dbReference type="PROSITE" id="PS50928"/>
    </source>
</evidence>
<dbReference type="PANTHER" id="PTHR30193:SF37">
    <property type="entry name" value="INNER MEMBRANE ABC TRANSPORTER PERMEASE PROTEIN YCJO"/>
    <property type="match status" value="1"/>
</dbReference>
<feature type="transmembrane region" description="Helical" evidence="7">
    <location>
        <begin position="69"/>
        <end position="94"/>
    </location>
</feature>
<reference evidence="10 11" key="1">
    <citation type="submission" date="2018-08" db="EMBL/GenBank/DDBJ databases">
        <title>A genome reference for cultivated species of the human gut microbiota.</title>
        <authorList>
            <person name="Zou Y."/>
            <person name="Xue W."/>
            <person name="Luo G."/>
        </authorList>
    </citation>
    <scope>NUCLEOTIDE SEQUENCE [LARGE SCALE GENOMIC DNA]</scope>
    <source>
        <strain evidence="10 11">AM22-7AC</strain>
    </source>
</reference>
<dbReference type="PANTHER" id="PTHR30193">
    <property type="entry name" value="ABC TRANSPORTER PERMEASE PROTEIN"/>
    <property type="match status" value="1"/>
</dbReference>
<keyword evidence="2 7" id="KW-0813">Transport</keyword>
<name>A0A414SI15_MEDGN</name>
<evidence type="ECO:0000256" key="5">
    <source>
        <dbReference type="ARBA" id="ARBA00022989"/>
    </source>
</evidence>
<feature type="transmembrane region" description="Helical" evidence="7">
    <location>
        <begin position="166"/>
        <end position="184"/>
    </location>
</feature>
<evidence type="ECO:0000313" key="9">
    <source>
        <dbReference type="EMBL" id="NSI18630.1"/>
    </source>
</evidence>
<dbReference type="EMBL" id="JAAIRM010000005">
    <property type="protein sequence ID" value="NSI18630.1"/>
    <property type="molecule type" value="Genomic_DNA"/>
</dbReference>
<dbReference type="InterPro" id="IPR035906">
    <property type="entry name" value="MetI-like_sf"/>
</dbReference>
<comment type="similarity">
    <text evidence="7">Belongs to the binding-protein-dependent transport system permease family.</text>
</comment>
<accession>A0A414SI15</accession>
<feature type="transmembrane region" description="Helical" evidence="7">
    <location>
        <begin position="7"/>
        <end position="29"/>
    </location>
</feature>
<keyword evidence="5 7" id="KW-1133">Transmembrane helix</keyword>
<dbReference type="Proteomes" id="UP001296643">
    <property type="component" value="Unassembled WGS sequence"/>
</dbReference>
<gene>
    <name evidence="10" type="ORF">DW270_08455</name>
    <name evidence="9" type="ORF">G4958_04490</name>
</gene>
<comment type="subcellular location">
    <subcellularLocation>
        <location evidence="1 7">Cell membrane</location>
        <topology evidence="1 7">Multi-pass membrane protein</topology>
    </subcellularLocation>
</comment>
<keyword evidence="4 7" id="KW-0812">Transmembrane</keyword>
<evidence type="ECO:0000256" key="7">
    <source>
        <dbReference type="RuleBase" id="RU363032"/>
    </source>
</evidence>
<evidence type="ECO:0000256" key="4">
    <source>
        <dbReference type="ARBA" id="ARBA00022692"/>
    </source>
</evidence>
<dbReference type="Gene3D" id="1.10.3720.10">
    <property type="entry name" value="MetI-like"/>
    <property type="match status" value="1"/>
</dbReference>
<dbReference type="InterPro" id="IPR000515">
    <property type="entry name" value="MetI-like"/>
</dbReference>
<evidence type="ECO:0000256" key="3">
    <source>
        <dbReference type="ARBA" id="ARBA00022475"/>
    </source>
</evidence>